<protein>
    <submittedName>
        <fullName evidence="1">Uncharacterized protein</fullName>
    </submittedName>
</protein>
<sequence>MKAHGNGIGAPSIVRGLAWAQQTLLSFGKSLLCVHAKRVADALVSFLYLGGLSSSGEMRRLATQPRCHEVSNRSRGDPYIWVRPEIFIPLTLDFSGCGQINPGFLSNSVTQRRGLIPEPFSRRNKSMSTVVGQVEIQAQAGFLLGGFCIISTVNRV</sequence>
<dbReference type="AlphaFoldDB" id="A0A450X562"/>
<proteinExistence type="predicted"/>
<name>A0A450X562_9GAMM</name>
<reference evidence="1" key="1">
    <citation type="submission" date="2019-02" db="EMBL/GenBank/DDBJ databases">
        <authorList>
            <person name="Gruber-Vodicka R. H."/>
            <person name="Seah K. B. B."/>
        </authorList>
    </citation>
    <scope>NUCLEOTIDE SEQUENCE</scope>
    <source>
        <strain evidence="1">BECK_BZ197</strain>
        <strain evidence="3">BECK_BZ198</strain>
        <strain evidence="2">BECK_BZ199</strain>
    </source>
</reference>
<dbReference type="EMBL" id="CAADFQ010000017">
    <property type="protein sequence ID" value="VFK30685.1"/>
    <property type="molecule type" value="Genomic_DNA"/>
</dbReference>
<evidence type="ECO:0000313" key="2">
    <source>
        <dbReference type="EMBL" id="VFK30685.1"/>
    </source>
</evidence>
<organism evidence="1">
    <name type="scientific">Candidatus Kentrum sp. MB</name>
    <dbReference type="NCBI Taxonomy" id="2138164"/>
    <lineage>
        <taxon>Bacteria</taxon>
        <taxon>Pseudomonadati</taxon>
        <taxon>Pseudomonadota</taxon>
        <taxon>Gammaproteobacteria</taxon>
        <taxon>Candidatus Kentrum</taxon>
    </lineage>
</organism>
<evidence type="ECO:0000313" key="1">
    <source>
        <dbReference type="EMBL" id="VFK24427.1"/>
    </source>
</evidence>
<gene>
    <name evidence="1" type="ORF">BECKMB1821G_GA0114241_100844</name>
    <name evidence="3" type="ORF">BECKMB1821H_GA0114242_102022</name>
    <name evidence="2" type="ORF">BECKMB1821I_GA0114274_101720</name>
</gene>
<accession>A0A450X562</accession>
<dbReference type="EMBL" id="CAADFO010000008">
    <property type="protein sequence ID" value="VFK24427.1"/>
    <property type="molecule type" value="Genomic_DNA"/>
</dbReference>
<evidence type="ECO:0000313" key="3">
    <source>
        <dbReference type="EMBL" id="VFK75347.1"/>
    </source>
</evidence>
<dbReference type="EMBL" id="CAADGH010000020">
    <property type="protein sequence ID" value="VFK75347.1"/>
    <property type="molecule type" value="Genomic_DNA"/>
</dbReference>